<dbReference type="RefSeq" id="WP_066482642.1">
    <property type="nucleotide sequence ID" value="NZ_CP014639.1"/>
</dbReference>
<dbReference type="InterPro" id="IPR007848">
    <property type="entry name" value="Small_mtfrase_dom"/>
</dbReference>
<dbReference type="STRING" id="1806891.Cs308_0729"/>
<feature type="domain" description="Methyltransferase small" evidence="6">
    <location>
        <begin position="96"/>
        <end position="189"/>
    </location>
</feature>
<dbReference type="PANTHER" id="PTHR18895">
    <property type="entry name" value="HEMK METHYLTRANSFERASE"/>
    <property type="match status" value="1"/>
</dbReference>
<accession>A0A1A9HV83</accession>
<dbReference type="Gene3D" id="3.40.50.150">
    <property type="entry name" value="Vaccinia Virus protein VP39"/>
    <property type="match status" value="1"/>
</dbReference>
<name>A0A1A9HV83_9CHLA</name>
<gene>
    <name evidence="8" type="ORF">Cs308_0729</name>
</gene>
<comment type="catalytic activity">
    <reaction evidence="5">
        <text>L-glutaminyl-[peptide chain release factor] + S-adenosyl-L-methionine = N(5)-methyl-L-glutaminyl-[peptide chain release factor] + S-adenosyl-L-homocysteine + H(+)</text>
        <dbReference type="Rhea" id="RHEA:42896"/>
        <dbReference type="Rhea" id="RHEA-COMP:10271"/>
        <dbReference type="Rhea" id="RHEA-COMP:10272"/>
        <dbReference type="ChEBI" id="CHEBI:15378"/>
        <dbReference type="ChEBI" id="CHEBI:30011"/>
        <dbReference type="ChEBI" id="CHEBI:57856"/>
        <dbReference type="ChEBI" id="CHEBI:59789"/>
        <dbReference type="ChEBI" id="CHEBI:61891"/>
        <dbReference type="EC" id="2.1.1.297"/>
    </reaction>
</comment>
<organism evidence="8 9">
    <name type="scientific">Candidatus Chlamydia sanziniae</name>
    <dbReference type="NCBI Taxonomy" id="1806891"/>
    <lineage>
        <taxon>Bacteria</taxon>
        <taxon>Pseudomonadati</taxon>
        <taxon>Chlamydiota</taxon>
        <taxon>Chlamydiia</taxon>
        <taxon>Chlamydiales</taxon>
        <taxon>Chlamydiaceae</taxon>
        <taxon>Chlamydia/Chlamydophila group</taxon>
        <taxon>Chlamydia</taxon>
    </lineage>
</organism>
<evidence type="ECO:0000256" key="2">
    <source>
        <dbReference type="ARBA" id="ARBA00022603"/>
    </source>
</evidence>
<keyword evidence="4" id="KW-0949">S-adenosyl-L-methionine</keyword>
<dbReference type="InterPro" id="IPR050320">
    <property type="entry name" value="N5-glutamine_MTase"/>
</dbReference>
<evidence type="ECO:0000256" key="3">
    <source>
        <dbReference type="ARBA" id="ARBA00022679"/>
    </source>
</evidence>
<dbReference type="EC" id="2.1.1.297" evidence="1"/>
<evidence type="ECO:0000259" key="7">
    <source>
        <dbReference type="Pfam" id="PF17827"/>
    </source>
</evidence>
<dbReference type="InterPro" id="IPR019874">
    <property type="entry name" value="RF_methyltr_PrmC"/>
</dbReference>
<dbReference type="SUPFAM" id="SSF53335">
    <property type="entry name" value="S-adenosyl-L-methionine-dependent methyltransferases"/>
    <property type="match status" value="1"/>
</dbReference>
<protein>
    <recommendedName>
        <fullName evidence="1">peptide chain release factor N(5)-glutamine methyltransferase</fullName>
        <ecNumber evidence="1">2.1.1.297</ecNumber>
    </recommendedName>
</protein>
<reference evidence="8 9" key="1">
    <citation type="submission" date="2016-03" db="EMBL/GenBank/DDBJ databases">
        <title>Culture-independent genomics supports pathogen discovery for uncultivable bacteria within the genus Chlamydia.</title>
        <authorList>
            <person name="Taylor-Brown A."/>
            <person name="Bachmann N.L."/>
            <person name="Borel N."/>
            <person name="Polkinghorne A."/>
        </authorList>
    </citation>
    <scope>NUCLEOTIDE SEQUENCE [LARGE SCALE GENOMIC DNA]</scope>
    <source>
        <strain evidence="8 9">2742-308</strain>
    </source>
</reference>
<proteinExistence type="predicted"/>
<dbReference type="Pfam" id="PF05175">
    <property type="entry name" value="MTS"/>
    <property type="match status" value="1"/>
</dbReference>
<keyword evidence="9" id="KW-1185">Reference proteome</keyword>
<dbReference type="AlphaFoldDB" id="A0A1A9HV83"/>
<dbReference type="KEGG" id="csaz:Cs308_0729"/>
<dbReference type="InterPro" id="IPR040758">
    <property type="entry name" value="PrmC_N"/>
</dbReference>
<evidence type="ECO:0000256" key="1">
    <source>
        <dbReference type="ARBA" id="ARBA00012771"/>
    </source>
</evidence>
<dbReference type="OrthoDB" id="9784805at2"/>
<keyword evidence="3 8" id="KW-0808">Transferase</keyword>
<sequence>MEIKKLLKEGTAYLAYHGIPFYEREAAYILMDLLGFATRAQLFEISWVSESMLLEYRKRLQKRGQRCPTAYVHGSICFFGLKLHVDARVLIPRVETELLIEHIVTYVSFHPEIHTFYDVCCGSGCLGLAIKKSCPHLEVVLSDICSQAVSVAKENAVNNHLDVEILLGDLFDPYVSPGDAFVCNPPYLSYREIIQSDPEVRCYEPWQALVGGSTGLEFYERIAQELPKVLALQGVGWLEIGYNQGREVQNIFSKQGISGNVYQDLAGWDRIFFLEIDQRDPVSSRVYS</sequence>
<dbReference type="GO" id="GO:0102559">
    <property type="term" value="F:peptide chain release factor N(5)-glutamine methyltransferase activity"/>
    <property type="evidence" value="ECO:0007669"/>
    <property type="project" value="UniProtKB-EC"/>
</dbReference>
<evidence type="ECO:0000313" key="8">
    <source>
        <dbReference type="EMBL" id="ANH78899.1"/>
    </source>
</evidence>
<evidence type="ECO:0000313" key="9">
    <source>
        <dbReference type="Proteomes" id="UP000078162"/>
    </source>
</evidence>
<dbReference type="NCBIfam" id="TIGR03534">
    <property type="entry name" value="RF_mod_PrmC"/>
    <property type="match status" value="1"/>
</dbReference>
<feature type="domain" description="Release factor glutamine methyltransferase N-terminal" evidence="7">
    <location>
        <begin position="6"/>
        <end position="74"/>
    </location>
</feature>
<keyword evidence="2 8" id="KW-0489">Methyltransferase</keyword>
<dbReference type="Pfam" id="PF17827">
    <property type="entry name" value="PrmC_N"/>
    <property type="match status" value="1"/>
</dbReference>
<dbReference type="InterPro" id="IPR029063">
    <property type="entry name" value="SAM-dependent_MTases_sf"/>
</dbReference>
<evidence type="ECO:0000256" key="4">
    <source>
        <dbReference type="ARBA" id="ARBA00022691"/>
    </source>
</evidence>
<dbReference type="Proteomes" id="UP000078162">
    <property type="component" value="Chromosome"/>
</dbReference>
<dbReference type="InterPro" id="IPR004556">
    <property type="entry name" value="HemK-like"/>
</dbReference>
<dbReference type="PANTHER" id="PTHR18895:SF74">
    <property type="entry name" value="MTRF1L RELEASE FACTOR GLUTAMINE METHYLTRANSFERASE"/>
    <property type="match status" value="1"/>
</dbReference>
<dbReference type="GO" id="GO:0032259">
    <property type="term" value="P:methylation"/>
    <property type="evidence" value="ECO:0007669"/>
    <property type="project" value="UniProtKB-KW"/>
</dbReference>
<evidence type="ECO:0000256" key="5">
    <source>
        <dbReference type="ARBA" id="ARBA00048391"/>
    </source>
</evidence>
<dbReference type="PATRIC" id="fig|1806891.3.peg.721"/>
<dbReference type="Gene3D" id="1.10.8.10">
    <property type="entry name" value="DNA helicase RuvA subunit, C-terminal domain"/>
    <property type="match status" value="1"/>
</dbReference>
<dbReference type="EMBL" id="CP014639">
    <property type="protein sequence ID" value="ANH78899.1"/>
    <property type="molecule type" value="Genomic_DNA"/>
</dbReference>
<dbReference type="CDD" id="cd02440">
    <property type="entry name" value="AdoMet_MTases"/>
    <property type="match status" value="1"/>
</dbReference>
<evidence type="ECO:0000259" key="6">
    <source>
        <dbReference type="Pfam" id="PF05175"/>
    </source>
</evidence>
<dbReference type="NCBIfam" id="TIGR00536">
    <property type="entry name" value="hemK_fam"/>
    <property type="match status" value="1"/>
</dbReference>